<evidence type="ECO:0000256" key="12">
    <source>
        <dbReference type="ARBA" id="ARBA00044632"/>
    </source>
</evidence>
<dbReference type="EMBL" id="OB793816">
    <property type="protein sequence ID" value="CAD7428660.1"/>
    <property type="molecule type" value="Genomic_DNA"/>
</dbReference>
<evidence type="ECO:0000256" key="3">
    <source>
        <dbReference type="ARBA" id="ARBA00012720"/>
    </source>
</evidence>
<reference evidence="16" key="1">
    <citation type="submission" date="2020-11" db="EMBL/GenBank/DDBJ databases">
        <authorList>
            <person name="Tran Van P."/>
        </authorList>
    </citation>
    <scope>NUCLEOTIDE SEQUENCE</scope>
</reference>
<accession>A0A7R9E9Q7</accession>
<comment type="function">
    <text evidence="11">DNA repair enzyme that incises DNA at 8-oxoG residues. Excises 7,8-dihydro-8-oxoguanine and 2,6-diamino-4-hydroxy-5-N-methylformamidopyrimidine (FAPY) from damaged DNA. Has a beta-lyase activity that nicks DNA 3' to the lesion.</text>
</comment>
<evidence type="ECO:0000256" key="4">
    <source>
        <dbReference type="ARBA" id="ARBA00022763"/>
    </source>
</evidence>
<dbReference type="InterPro" id="IPR003265">
    <property type="entry name" value="HhH-GPD_domain"/>
</dbReference>
<dbReference type="GO" id="GO:0006285">
    <property type="term" value="P:base-excision repair, AP site formation"/>
    <property type="evidence" value="ECO:0007669"/>
    <property type="project" value="TreeGrafter"/>
</dbReference>
<sequence>MKSCYENKQIESHNTRRVKNFLPPSRQSRHYERNSALYLAVPPSSATPSYVRMRTTVKHHVAGTEMYPHFRWVKWRNHLGKNTASTLDRYSNTNIPVIDSLVYCKSDAKDHAATEADVLFYRWKKTGKNEWTGVFASRIWILSQDDTHLLYKVILRETTDPVASPKQRRKGNARKHLVSKLLENEEKDYSSEKNPPTVQGKCDSNSNLNKSVDEELLKKYLRLDEPLQDLYELWSKKDLHFKQAALKFQGLRILAQDPTENLFSFICSSNNNISRISSMVEKLCTLYGTRIATVDNVTYFDFPDVSALTDPSVEQSLREAGFGYRAKFIHKSACQIIKEGGVTWLQKLQTLPYEEAKTELMKLPGIGAKVADCICLMSLGHLDAIPVDTHIYQVATQRYLPHLKNYKSVTNKVYNEIGEYFRDLYEKYAGWAHTEQTRSETQRQASQKCELEPSCWDPNEGPRVEFVESSGVGGGAGPLDGRVGVGAGMACSIVSHDN</sequence>
<dbReference type="InterPro" id="IPR011257">
    <property type="entry name" value="DNA_glycosylase"/>
</dbReference>
<dbReference type="GO" id="GO:0140078">
    <property type="term" value="F:class I DNA-(apurinic or apyrimidinic site) endonuclease activity"/>
    <property type="evidence" value="ECO:0007669"/>
    <property type="project" value="UniProtKB-EC"/>
</dbReference>
<dbReference type="FunFam" id="1.10.340.30:FF:000006">
    <property type="entry name" value="N-glycosylase/DNA lyase isoform X2"/>
    <property type="match status" value="1"/>
</dbReference>
<evidence type="ECO:0000256" key="9">
    <source>
        <dbReference type="ARBA" id="ARBA00023268"/>
    </source>
</evidence>
<comment type="similarity">
    <text evidence="2">Belongs to the type-1 OGG1 family.</text>
</comment>
<name>A0A7R9E9Q7_9NEOP</name>
<dbReference type="InterPro" id="IPR023170">
    <property type="entry name" value="HhH_base_excis_C"/>
</dbReference>
<evidence type="ECO:0000259" key="15">
    <source>
        <dbReference type="SMART" id="SM00478"/>
    </source>
</evidence>
<keyword evidence="4" id="KW-0227">DNA damage</keyword>
<dbReference type="InterPro" id="IPR052054">
    <property type="entry name" value="Oxidative_DNA_repair_enzyme"/>
</dbReference>
<dbReference type="Gene3D" id="1.10.340.30">
    <property type="entry name" value="Hypothetical protein, domain 2"/>
    <property type="match status" value="1"/>
</dbReference>
<evidence type="ECO:0000256" key="14">
    <source>
        <dbReference type="SAM" id="MobiDB-lite"/>
    </source>
</evidence>
<dbReference type="Gene3D" id="3.30.310.40">
    <property type="match status" value="1"/>
</dbReference>
<evidence type="ECO:0000256" key="1">
    <source>
        <dbReference type="ARBA" id="ARBA00004123"/>
    </source>
</evidence>
<keyword evidence="9" id="KW-0511">Multifunctional enzyme</keyword>
<dbReference type="AlphaFoldDB" id="A0A7R9E9Q7"/>
<keyword evidence="8" id="KW-0539">Nucleus</keyword>
<dbReference type="CDD" id="cd00056">
    <property type="entry name" value="ENDO3c"/>
    <property type="match status" value="1"/>
</dbReference>
<evidence type="ECO:0000256" key="5">
    <source>
        <dbReference type="ARBA" id="ARBA00022801"/>
    </source>
</evidence>
<dbReference type="GO" id="GO:0006289">
    <property type="term" value="P:nucleotide-excision repair"/>
    <property type="evidence" value="ECO:0007669"/>
    <property type="project" value="InterPro"/>
</dbReference>
<dbReference type="GO" id="GO:0003684">
    <property type="term" value="F:damaged DNA binding"/>
    <property type="evidence" value="ECO:0007669"/>
    <property type="project" value="InterPro"/>
</dbReference>
<dbReference type="InterPro" id="IPR012904">
    <property type="entry name" value="OGG_N"/>
</dbReference>
<dbReference type="Pfam" id="PF07934">
    <property type="entry name" value="OGG_N"/>
    <property type="match status" value="1"/>
</dbReference>
<feature type="domain" description="HhH-GPD" evidence="15">
    <location>
        <begin position="267"/>
        <end position="434"/>
    </location>
</feature>
<dbReference type="PANTHER" id="PTHR10242:SF2">
    <property type="entry name" value="N-GLYCOSYLASE_DNA LYASE"/>
    <property type="match status" value="1"/>
</dbReference>
<evidence type="ECO:0000256" key="10">
    <source>
        <dbReference type="ARBA" id="ARBA00023295"/>
    </source>
</evidence>
<evidence type="ECO:0000256" key="7">
    <source>
        <dbReference type="ARBA" id="ARBA00023239"/>
    </source>
</evidence>
<evidence type="ECO:0000256" key="11">
    <source>
        <dbReference type="ARBA" id="ARBA00025652"/>
    </source>
</evidence>
<dbReference type="SUPFAM" id="SSF55945">
    <property type="entry name" value="TATA-box binding protein-like"/>
    <property type="match status" value="1"/>
</dbReference>
<keyword evidence="10" id="KW-0326">Glycosidase</keyword>
<proteinExistence type="inferred from homology"/>
<feature type="region of interest" description="Disordered" evidence="14">
    <location>
        <begin position="185"/>
        <end position="206"/>
    </location>
</feature>
<dbReference type="EC" id="4.2.99.18" evidence="3"/>
<evidence type="ECO:0000256" key="13">
    <source>
        <dbReference type="ARBA" id="ARBA00073127"/>
    </source>
</evidence>
<comment type="catalytic activity">
    <reaction evidence="12">
        <text>2'-deoxyribonucleotide-(2'-deoxyribose 5'-phosphate)-2'-deoxyribonucleotide-DNA = a 3'-end 2'-deoxyribonucleotide-(2,3-dehydro-2,3-deoxyribose 5'-phosphate)-DNA + a 5'-end 5'-phospho-2'-deoxyribonucleoside-DNA + H(+)</text>
        <dbReference type="Rhea" id="RHEA:66592"/>
        <dbReference type="Rhea" id="RHEA-COMP:13180"/>
        <dbReference type="Rhea" id="RHEA-COMP:16897"/>
        <dbReference type="Rhea" id="RHEA-COMP:17067"/>
        <dbReference type="ChEBI" id="CHEBI:15378"/>
        <dbReference type="ChEBI" id="CHEBI:136412"/>
        <dbReference type="ChEBI" id="CHEBI:157695"/>
        <dbReference type="ChEBI" id="CHEBI:167181"/>
        <dbReference type="EC" id="4.2.99.18"/>
    </reaction>
</comment>
<evidence type="ECO:0000256" key="6">
    <source>
        <dbReference type="ARBA" id="ARBA00023204"/>
    </source>
</evidence>
<comment type="subcellular location">
    <subcellularLocation>
        <location evidence="1">Nucleus</location>
    </subcellularLocation>
</comment>
<feature type="compositionally biased region" description="Polar residues" evidence="14">
    <location>
        <begin position="192"/>
        <end position="206"/>
    </location>
</feature>
<dbReference type="Gene3D" id="1.10.1670.10">
    <property type="entry name" value="Helix-hairpin-Helix base-excision DNA repair enzymes (C-terminal)"/>
    <property type="match status" value="1"/>
</dbReference>
<dbReference type="SUPFAM" id="SSF48150">
    <property type="entry name" value="DNA-glycosylase"/>
    <property type="match status" value="1"/>
</dbReference>
<evidence type="ECO:0000256" key="8">
    <source>
        <dbReference type="ARBA" id="ARBA00023242"/>
    </source>
</evidence>
<evidence type="ECO:0000313" key="16">
    <source>
        <dbReference type="EMBL" id="CAD7428660.1"/>
    </source>
</evidence>
<protein>
    <recommendedName>
        <fullName evidence="13">N-glycosylase/DNA lyase</fullName>
        <ecNumber evidence="3">4.2.99.18</ecNumber>
    </recommendedName>
</protein>
<evidence type="ECO:0000256" key="2">
    <source>
        <dbReference type="ARBA" id="ARBA00010679"/>
    </source>
</evidence>
<dbReference type="Pfam" id="PF00730">
    <property type="entry name" value="HhH-GPD"/>
    <property type="match status" value="1"/>
</dbReference>
<dbReference type="GO" id="GO:0034039">
    <property type="term" value="F:8-oxo-7,8-dihydroguanine DNA N-glycosylase activity"/>
    <property type="evidence" value="ECO:0007669"/>
    <property type="project" value="TreeGrafter"/>
</dbReference>
<keyword evidence="7" id="KW-0456">Lyase</keyword>
<organism evidence="16">
    <name type="scientific">Timema monikensis</name>
    <dbReference type="NCBI Taxonomy" id="170555"/>
    <lineage>
        <taxon>Eukaryota</taxon>
        <taxon>Metazoa</taxon>
        <taxon>Ecdysozoa</taxon>
        <taxon>Arthropoda</taxon>
        <taxon>Hexapoda</taxon>
        <taxon>Insecta</taxon>
        <taxon>Pterygota</taxon>
        <taxon>Neoptera</taxon>
        <taxon>Polyneoptera</taxon>
        <taxon>Phasmatodea</taxon>
        <taxon>Timematodea</taxon>
        <taxon>Timematoidea</taxon>
        <taxon>Timematidae</taxon>
        <taxon>Timema</taxon>
    </lineage>
</organism>
<gene>
    <name evidence="16" type="ORF">TMSB3V08_LOCUS5457</name>
</gene>
<dbReference type="GO" id="GO:0005634">
    <property type="term" value="C:nucleus"/>
    <property type="evidence" value="ECO:0007669"/>
    <property type="project" value="UniProtKB-SubCell"/>
</dbReference>
<dbReference type="PANTHER" id="PTHR10242">
    <property type="entry name" value="8-OXOGUANINE DNA GLYCOSYLASE"/>
    <property type="match status" value="1"/>
</dbReference>
<keyword evidence="5" id="KW-0378">Hydrolase</keyword>
<dbReference type="SMART" id="SM00478">
    <property type="entry name" value="ENDO3c"/>
    <property type="match status" value="1"/>
</dbReference>
<keyword evidence="6" id="KW-0234">DNA repair</keyword>